<dbReference type="Proteomes" id="UP000287651">
    <property type="component" value="Unassembled WGS sequence"/>
</dbReference>
<evidence type="ECO:0000313" key="3">
    <source>
        <dbReference type="Proteomes" id="UP000287651"/>
    </source>
</evidence>
<reference evidence="2 3" key="1">
    <citation type="journal article" date="2014" name="Agronomy (Basel)">
        <title>A Draft Genome Sequence for Ensete ventricosum, the Drought-Tolerant Tree Against Hunger.</title>
        <authorList>
            <person name="Harrison J."/>
            <person name="Moore K.A."/>
            <person name="Paszkiewicz K."/>
            <person name="Jones T."/>
            <person name="Grant M."/>
            <person name="Ambacheew D."/>
            <person name="Muzemil S."/>
            <person name="Studholme D.J."/>
        </authorList>
    </citation>
    <scope>NUCLEOTIDE SEQUENCE [LARGE SCALE GENOMIC DNA]</scope>
</reference>
<evidence type="ECO:0000313" key="2">
    <source>
        <dbReference type="EMBL" id="RRT52158.1"/>
    </source>
</evidence>
<evidence type="ECO:0000256" key="1">
    <source>
        <dbReference type="SAM" id="MobiDB-lite"/>
    </source>
</evidence>
<feature type="region of interest" description="Disordered" evidence="1">
    <location>
        <begin position="74"/>
        <end position="93"/>
    </location>
</feature>
<feature type="compositionally biased region" description="Basic and acidic residues" evidence="1">
    <location>
        <begin position="1"/>
        <end position="22"/>
    </location>
</feature>
<name>A0A426YKA7_ENSVE</name>
<accession>A0A426YKA7</accession>
<dbReference type="AlphaFoldDB" id="A0A426YKA7"/>
<comment type="caution">
    <text evidence="2">The sequence shown here is derived from an EMBL/GenBank/DDBJ whole genome shotgun (WGS) entry which is preliminary data.</text>
</comment>
<feature type="compositionally biased region" description="Low complexity" evidence="1">
    <location>
        <begin position="78"/>
        <end position="91"/>
    </location>
</feature>
<feature type="non-terminal residue" evidence="2">
    <location>
        <position position="138"/>
    </location>
</feature>
<proteinExistence type="predicted"/>
<sequence length="138" mass="15731">MKMKKERAFEEEGELGEPRHELVSTPFLDPDQVSQSLDNPDLGSNGEESRKEENLEARGSGQATTRVAKELVVSFNASSTTPRPSSSSRSTLKVEDVYGLRRVHRRRPEASTAFDVFVAFFAECHRQGDKEKRRRHRR</sequence>
<protein>
    <submittedName>
        <fullName evidence="2">Uncharacterized protein</fullName>
    </submittedName>
</protein>
<organism evidence="2 3">
    <name type="scientific">Ensete ventricosum</name>
    <name type="common">Abyssinian banana</name>
    <name type="synonym">Musa ensete</name>
    <dbReference type="NCBI Taxonomy" id="4639"/>
    <lineage>
        <taxon>Eukaryota</taxon>
        <taxon>Viridiplantae</taxon>
        <taxon>Streptophyta</taxon>
        <taxon>Embryophyta</taxon>
        <taxon>Tracheophyta</taxon>
        <taxon>Spermatophyta</taxon>
        <taxon>Magnoliopsida</taxon>
        <taxon>Liliopsida</taxon>
        <taxon>Zingiberales</taxon>
        <taxon>Musaceae</taxon>
        <taxon>Ensete</taxon>
    </lineage>
</organism>
<dbReference type="EMBL" id="AMZH03011821">
    <property type="protein sequence ID" value="RRT52158.1"/>
    <property type="molecule type" value="Genomic_DNA"/>
</dbReference>
<feature type="region of interest" description="Disordered" evidence="1">
    <location>
        <begin position="1"/>
        <end position="64"/>
    </location>
</feature>
<gene>
    <name evidence="2" type="ORF">B296_00015967</name>
</gene>
<feature type="compositionally biased region" description="Basic and acidic residues" evidence="1">
    <location>
        <begin position="47"/>
        <end position="56"/>
    </location>
</feature>